<protein>
    <submittedName>
        <fullName evidence="1">Uncharacterized protein</fullName>
    </submittedName>
</protein>
<accession>A0A4Z2GKX8</accession>
<evidence type="ECO:0000313" key="1">
    <source>
        <dbReference type="EMBL" id="TNN54258.1"/>
    </source>
</evidence>
<organism evidence="1 2">
    <name type="scientific">Liparis tanakae</name>
    <name type="common">Tanaka's snailfish</name>
    <dbReference type="NCBI Taxonomy" id="230148"/>
    <lineage>
        <taxon>Eukaryota</taxon>
        <taxon>Metazoa</taxon>
        <taxon>Chordata</taxon>
        <taxon>Craniata</taxon>
        <taxon>Vertebrata</taxon>
        <taxon>Euteleostomi</taxon>
        <taxon>Actinopterygii</taxon>
        <taxon>Neopterygii</taxon>
        <taxon>Teleostei</taxon>
        <taxon>Neoteleostei</taxon>
        <taxon>Acanthomorphata</taxon>
        <taxon>Eupercaria</taxon>
        <taxon>Perciformes</taxon>
        <taxon>Cottioidei</taxon>
        <taxon>Cottales</taxon>
        <taxon>Liparidae</taxon>
        <taxon>Liparis</taxon>
    </lineage>
</organism>
<dbReference type="AlphaFoldDB" id="A0A4Z2GKX8"/>
<name>A0A4Z2GKX8_9TELE</name>
<dbReference type="EMBL" id="SRLO01000490">
    <property type="protein sequence ID" value="TNN54258.1"/>
    <property type="molecule type" value="Genomic_DNA"/>
</dbReference>
<evidence type="ECO:0000313" key="2">
    <source>
        <dbReference type="Proteomes" id="UP000314294"/>
    </source>
</evidence>
<sequence>MAMMVLGTAHAVAFTWRGEKQDVTLQAVKKTPPERRLLNEEVSPSTFDPHTILIRHATDSFSTAIIAEISVLTAWSSCHTHTCNVDTQPVSLPVLYVRDDFVRLLAHRPHVQLGLVAVTFADVLVQAAPGSVRQALRDVHACPLPRAASGRRL</sequence>
<keyword evidence="2" id="KW-1185">Reference proteome</keyword>
<dbReference type="Proteomes" id="UP000314294">
    <property type="component" value="Unassembled WGS sequence"/>
</dbReference>
<reference evidence="1 2" key="1">
    <citation type="submission" date="2019-03" db="EMBL/GenBank/DDBJ databases">
        <title>First draft genome of Liparis tanakae, snailfish: a comprehensive survey of snailfish specific genes.</title>
        <authorList>
            <person name="Kim W."/>
            <person name="Song I."/>
            <person name="Jeong J.-H."/>
            <person name="Kim D."/>
            <person name="Kim S."/>
            <person name="Ryu S."/>
            <person name="Song J.Y."/>
            <person name="Lee S.K."/>
        </authorList>
    </citation>
    <scope>NUCLEOTIDE SEQUENCE [LARGE SCALE GENOMIC DNA]</scope>
    <source>
        <tissue evidence="1">Muscle</tissue>
    </source>
</reference>
<comment type="caution">
    <text evidence="1">The sequence shown here is derived from an EMBL/GenBank/DDBJ whole genome shotgun (WGS) entry which is preliminary data.</text>
</comment>
<proteinExistence type="predicted"/>
<gene>
    <name evidence="1" type="ORF">EYF80_035558</name>
</gene>